<sequence length="440" mass="49264">MSISFTNNINKPPIEDVLYIYSITTLGKGLLMLVISVVIIPPKHKVVAFFLGLHVIKIGEGGHRPCIQTFAVDQFDNDVPEEKAVKSSFFNWWYLGIVLGAIGALLVSISSSTCIIFTPVRINMYVEGEERGAAKSRLLARTNQFRFLDKAAIIDDKDKSAAKHDEWRLCTVNEVEQVKLLMRLLPIWISCTIFTIVIAQLGTFYNAQAGTLNRTIGSTQFQIPSASFQVIPGLTILTIIPFYERFIIPTAKHFTKHPSGITMLQRIGFGIFFSILAMIVAALVESKRISVAKHQGLLDDQELLFKTLIKRPVFIQNQPLSCSNERLPQYVLMGVAEMLTIVGLQELFYDQVPDEMRSLGATAYLSIVGVGSFMSSALISVVRMVTARRGDEWLNGKNLNKMHLDDFYWLLACMSGFGLVMFVVFAKGFVYKKLQRDAEA</sequence>
<reference evidence="8 9" key="1">
    <citation type="journal article" date="2018" name="Mol. Plant">
        <title>The genome of Artemisia annua provides insight into the evolution of Asteraceae family and artemisinin biosynthesis.</title>
        <authorList>
            <person name="Shen Q."/>
            <person name="Zhang L."/>
            <person name="Liao Z."/>
            <person name="Wang S."/>
            <person name="Yan T."/>
            <person name="Shi P."/>
            <person name="Liu M."/>
            <person name="Fu X."/>
            <person name="Pan Q."/>
            <person name="Wang Y."/>
            <person name="Lv Z."/>
            <person name="Lu X."/>
            <person name="Zhang F."/>
            <person name="Jiang W."/>
            <person name="Ma Y."/>
            <person name="Chen M."/>
            <person name="Hao X."/>
            <person name="Li L."/>
            <person name="Tang Y."/>
            <person name="Lv G."/>
            <person name="Zhou Y."/>
            <person name="Sun X."/>
            <person name="Brodelius P.E."/>
            <person name="Rose J.K.C."/>
            <person name="Tang K."/>
        </authorList>
    </citation>
    <scope>NUCLEOTIDE SEQUENCE [LARGE SCALE GENOMIC DNA]</scope>
    <source>
        <strain evidence="9">cv. Huhao1</strain>
        <tissue evidence="8">Leaf</tissue>
    </source>
</reference>
<organism evidence="8 9">
    <name type="scientific">Artemisia annua</name>
    <name type="common">Sweet wormwood</name>
    <dbReference type="NCBI Taxonomy" id="35608"/>
    <lineage>
        <taxon>Eukaryota</taxon>
        <taxon>Viridiplantae</taxon>
        <taxon>Streptophyta</taxon>
        <taxon>Embryophyta</taxon>
        <taxon>Tracheophyta</taxon>
        <taxon>Spermatophyta</taxon>
        <taxon>Magnoliopsida</taxon>
        <taxon>eudicotyledons</taxon>
        <taxon>Gunneridae</taxon>
        <taxon>Pentapetalae</taxon>
        <taxon>asterids</taxon>
        <taxon>campanulids</taxon>
        <taxon>Asterales</taxon>
        <taxon>Asteraceae</taxon>
        <taxon>Asteroideae</taxon>
        <taxon>Anthemideae</taxon>
        <taxon>Artemisiinae</taxon>
        <taxon>Artemisia</taxon>
    </lineage>
</organism>
<comment type="caution">
    <text evidence="8">The sequence shown here is derived from an EMBL/GenBank/DDBJ whole genome shotgun (WGS) entry which is preliminary data.</text>
</comment>
<dbReference type="InterPro" id="IPR036259">
    <property type="entry name" value="MFS_trans_sf"/>
</dbReference>
<dbReference type="GO" id="GO:0016020">
    <property type="term" value="C:membrane"/>
    <property type="evidence" value="ECO:0007669"/>
    <property type="project" value="UniProtKB-SubCell"/>
</dbReference>
<evidence type="ECO:0000313" key="9">
    <source>
        <dbReference type="Proteomes" id="UP000245207"/>
    </source>
</evidence>
<keyword evidence="9" id="KW-1185">Reference proteome</keyword>
<feature type="transmembrane region" description="Helical" evidence="7">
    <location>
        <begin position="18"/>
        <end position="40"/>
    </location>
</feature>
<evidence type="ECO:0000256" key="5">
    <source>
        <dbReference type="ARBA" id="ARBA00023136"/>
    </source>
</evidence>
<evidence type="ECO:0000256" key="4">
    <source>
        <dbReference type="ARBA" id="ARBA00022989"/>
    </source>
</evidence>
<evidence type="ECO:0000256" key="2">
    <source>
        <dbReference type="ARBA" id="ARBA00005982"/>
    </source>
</evidence>
<gene>
    <name evidence="8" type="ORF">CTI12_AA175260</name>
</gene>
<dbReference type="SUPFAM" id="SSF103473">
    <property type="entry name" value="MFS general substrate transporter"/>
    <property type="match status" value="1"/>
</dbReference>
<dbReference type="EMBL" id="PKPP01001419">
    <property type="protein sequence ID" value="PWA82881.1"/>
    <property type="molecule type" value="Genomic_DNA"/>
</dbReference>
<feature type="transmembrane region" description="Helical" evidence="7">
    <location>
        <begin position="407"/>
        <end position="426"/>
    </location>
</feature>
<dbReference type="InterPro" id="IPR000109">
    <property type="entry name" value="POT_fam"/>
</dbReference>
<accession>A0A2U1PAU9</accession>
<keyword evidence="5 7" id="KW-0472">Membrane</keyword>
<dbReference type="Pfam" id="PF00854">
    <property type="entry name" value="PTR2"/>
    <property type="match status" value="2"/>
</dbReference>
<feature type="transmembrane region" description="Helical" evidence="7">
    <location>
        <begin position="263"/>
        <end position="284"/>
    </location>
</feature>
<evidence type="ECO:0000256" key="7">
    <source>
        <dbReference type="SAM" id="Phobius"/>
    </source>
</evidence>
<name>A0A2U1PAU9_ARTAN</name>
<feature type="transmembrane region" description="Helical" evidence="7">
    <location>
        <begin position="92"/>
        <end position="118"/>
    </location>
</feature>
<evidence type="ECO:0000256" key="6">
    <source>
        <dbReference type="ARBA" id="ARBA00044504"/>
    </source>
</evidence>
<dbReference type="Proteomes" id="UP000245207">
    <property type="component" value="Unassembled WGS sequence"/>
</dbReference>
<comment type="subcellular location">
    <subcellularLocation>
        <location evidence="1">Membrane</location>
        <topology evidence="1">Multi-pass membrane protein</topology>
    </subcellularLocation>
</comment>
<dbReference type="OrthoDB" id="8904098at2759"/>
<dbReference type="PANTHER" id="PTHR11654">
    <property type="entry name" value="OLIGOPEPTIDE TRANSPORTER-RELATED"/>
    <property type="match status" value="1"/>
</dbReference>
<protein>
    <submittedName>
        <fullName evidence="8">Major facilitator superfamily protein</fullName>
    </submittedName>
</protein>
<dbReference type="Gene3D" id="1.20.1250.20">
    <property type="entry name" value="MFS general substrate transporter like domains"/>
    <property type="match status" value="1"/>
</dbReference>
<evidence type="ECO:0000313" key="8">
    <source>
        <dbReference type="EMBL" id="PWA82881.1"/>
    </source>
</evidence>
<keyword evidence="3 7" id="KW-0812">Transmembrane</keyword>
<keyword evidence="4 7" id="KW-1133">Transmembrane helix</keyword>
<comment type="similarity">
    <text evidence="2">Belongs to the major facilitator superfamily. Proton-dependent oligopeptide transporter (POT/PTR) (TC 2.A.17) family.</text>
</comment>
<feature type="transmembrane region" description="Helical" evidence="7">
    <location>
        <begin position="185"/>
        <end position="205"/>
    </location>
</feature>
<comment type="similarity">
    <text evidence="6">Belongs to the major facilitator superfamily. Phosphate:H(+) symporter (TC 2.A.1.9) family.</text>
</comment>
<dbReference type="AlphaFoldDB" id="A0A2U1PAU9"/>
<evidence type="ECO:0000256" key="3">
    <source>
        <dbReference type="ARBA" id="ARBA00022692"/>
    </source>
</evidence>
<feature type="transmembrane region" description="Helical" evidence="7">
    <location>
        <begin position="361"/>
        <end position="386"/>
    </location>
</feature>
<dbReference type="GO" id="GO:0022857">
    <property type="term" value="F:transmembrane transporter activity"/>
    <property type="evidence" value="ECO:0007669"/>
    <property type="project" value="InterPro"/>
</dbReference>
<evidence type="ECO:0000256" key="1">
    <source>
        <dbReference type="ARBA" id="ARBA00004141"/>
    </source>
</evidence>
<proteinExistence type="inferred from homology"/>